<feature type="region of interest" description="Disordered" evidence="1">
    <location>
        <begin position="1"/>
        <end position="30"/>
    </location>
</feature>
<name>A0ABN6G9K0_9GAMM</name>
<evidence type="ECO:0000313" key="3">
    <source>
        <dbReference type="Proteomes" id="UP000680679"/>
    </source>
</evidence>
<accession>A0ABN6G9K0</accession>
<sequence length="182" mass="20517">MHRPERSGAKPRNGPQPGAAGADRAACRRGERSKAIGQALGLNEDAVGPWRRRWVEAQERLAALTGPRLVAAIKEVLSDRPRCGAPGEFTPEKTGILQSMASRAAFLQDPPHRIRFVYTPKPCSRLNQVEIRFGILTRRLLKRGRFASTDDLKQRLLEFIDFFNQTLAKPFRRTYIGKPLME</sequence>
<keyword evidence="3" id="KW-1185">Reference proteome</keyword>
<dbReference type="Proteomes" id="UP000680679">
    <property type="component" value="Chromosome"/>
</dbReference>
<reference evidence="2 3" key="1">
    <citation type="submission" date="2021-04" db="EMBL/GenBank/DDBJ databases">
        <title>Complete genome sequencing of Allochromatium tepidum strain NZ.</title>
        <authorList>
            <person name="Tsukatani Y."/>
            <person name="Mori H."/>
        </authorList>
    </citation>
    <scope>NUCLEOTIDE SEQUENCE [LARGE SCALE GENOMIC DNA]</scope>
    <source>
        <strain evidence="2 3">NZ</strain>
    </source>
</reference>
<dbReference type="EMBL" id="AP024563">
    <property type="protein sequence ID" value="BCU06593.1"/>
    <property type="molecule type" value="Genomic_DNA"/>
</dbReference>
<evidence type="ECO:0008006" key="4">
    <source>
        <dbReference type="Google" id="ProtNLM"/>
    </source>
</evidence>
<evidence type="ECO:0000256" key="1">
    <source>
        <dbReference type="SAM" id="MobiDB-lite"/>
    </source>
</evidence>
<proteinExistence type="predicted"/>
<evidence type="ECO:0000313" key="2">
    <source>
        <dbReference type="EMBL" id="BCU06593.1"/>
    </source>
</evidence>
<organism evidence="2 3">
    <name type="scientific">Allochromatium tepidum</name>
    <dbReference type="NCBI Taxonomy" id="553982"/>
    <lineage>
        <taxon>Bacteria</taxon>
        <taxon>Pseudomonadati</taxon>
        <taxon>Pseudomonadota</taxon>
        <taxon>Gammaproteobacteria</taxon>
        <taxon>Chromatiales</taxon>
        <taxon>Chromatiaceae</taxon>
        <taxon>Allochromatium</taxon>
    </lineage>
</organism>
<gene>
    <name evidence="2" type="ORF">Atep_12700</name>
</gene>
<protein>
    <recommendedName>
        <fullName evidence="4">Transposase</fullName>
    </recommendedName>
</protein>